<keyword evidence="3" id="KW-0408">Iron</keyword>
<dbReference type="OrthoDB" id="9800162at2"/>
<evidence type="ECO:0000313" key="6">
    <source>
        <dbReference type="EMBL" id="SFB56596.1"/>
    </source>
</evidence>
<dbReference type="InterPro" id="IPR018967">
    <property type="entry name" value="FeS-contain_CDGSH-typ"/>
</dbReference>
<feature type="domain" description="Iron-binding zinc finger CDGSH type" evidence="5">
    <location>
        <begin position="24"/>
        <end position="69"/>
    </location>
</feature>
<dbReference type="GO" id="GO:0046872">
    <property type="term" value="F:metal ion binding"/>
    <property type="evidence" value="ECO:0007669"/>
    <property type="project" value="UniProtKB-KW"/>
</dbReference>
<dbReference type="Gene3D" id="3.40.5.90">
    <property type="entry name" value="CDGSH iron-sulfur domain, mitoNEET-type"/>
    <property type="match status" value="1"/>
</dbReference>
<gene>
    <name evidence="6" type="ORF">SAMN05216266_12018</name>
</gene>
<dbReference type="Proteomes" id="UP000243799">
    <property type="component" value="Unassembled WGS sequence"/>
</dbReference>
<evidence type="ECO:0000259" key="5">
    <source>
        <dbReference type="SMART" id="SM00704"/>
    </source>
</evidence>
<organism evidence="6 7">
    <name type="scientific">Amycolatopsis marina</name>
    <dbReference type="NCBI Taxonomy" id="490629"/>
    <lineage>
        <taxon>Bacteria</taxon>
        <taxon>Bacillati</taxon>
        <taxon>Actinomycetota</taxon>
        <taxon>Actinomycetes</taxon>
        <taxon>Pseudonocardiales</taxon>
        <taxon>Pseudonocardiaceae</taxon>
        <taxon>Amycolatopsis</taxon>
    </lineage>
</organism>
<dbReference type="EMBL" id="FOKG01000020">
    <property type="protein sequence ID" value="SFB56596.1"/>
    <property type="molecule type" value="Genomic_DNA"/>
</dbReference>
<evidence type="ECO:0000256" key="1">
    <source>
        <dbReference type="ARBA" id="ARBA00022714"/>
    </source>
</evidence>
<dbReference type="RefSeq" id="WP_091676889.1">
    <property type="nucleotide sequence ID" value="NZ_FOKG01000020.1"/>
</dbReference>
<keyword evidence="4" id="KW-0411">Iron-sulfur</keyword>
<sequence length="80" mass="8731">MTDEQQSQAPVVIKTVDNGPYQIKGPIQVVDHDNNTFEVGPGRTQLLCRCGQSARKPFCDGSHAKTGFQASERSVLNAEK</sequence>
<accession>A0A1I1C3H2</accession>
<keyword evidence="2" id="KW-0479">Metal-binding</keyword>
<dbReference type="GO" id="GO:0005737">
    <property type="term" value="C:cytoplasm"/>
    <property type="evidence" value="ECO:0007669"/>
    <property type="project" value="UniProtKB-ARBA"/>
</dbReference>
<evidence type="ECO:0000256" key="4">
    <source>
        <dbReference type="ARBA" id="ARBA00023014"/>
    </source>
</evidence>
<proteinExistence type="predicted"/>
<dbReference type="Pfam" id="PF09360">
    <property type="entry name" value="zf-CDGSH"/>
    <property type="match status" value="1"/>
</dbReference>
<reference evidence="7" key="1">
    <citation type="submission" date="2016-10" db="EMBL/GenBank/DDBJ databases">
        <authorList>
            <person name="Varghese N."/>
            <person name="Submissions S."/>
        </authorList>
    </citation>
    <scope>NUCLEOTIDE SEQUENCE [LARGE SCALE GENOMIC DNA]</scope>
    <source>
        <strain evidence="7">CGMCC 4.3568</strain>
    </source>
</reference>
<protein>
    <submittedName>
        <fullName evidence="6">Zn-finger domain of CDGSH type-containing protein</fullName>
    </submittedName>
</protein>
<evidence type="ECO:0000256" key="3">
    <source>
        <dbReference type="ARBA" id="ARBA00023004"/>
    </source>
</evidence>
<name>A0A1I1C3H2_9PSEU</name>
<dbReference type="InterPro" id="IPR042216">
    <property type="entry name" value="MitoNEET_CISD"/>
</dbReference>
<dbReference type="AlphaFoldDB" id="A0A1I1C3H2"/>
<evidence type="ECO:0000313" key="7">
    <source>
        <dbReference type="Proteomes" id="UP000243799"/>
    </source>
</evidence>
<evidence type="ECO:0000256" key="2">
    <source>
        <dbReference type="ARBA" id="ARBA00022723"/>
    </source>
</evidence>
<dbReference type="GO" id="GO:0051537">
    <property type="term" value="F:2 iron, 2 sulfur cluster binding"/>
    <property type="evidence" value="ECO:0007669"/>
    <property type="project" value="UniProtKB-KW"/>
</dbReference>
<keyword evidence="1" id="KW-0001">2Fe-2S</keyword>
<dbReference type="STRING" id="490629.SAMN05216266_12018"/>
<dbReference type="SMART" id="SM00704">
    <property type="entry name" value="ZnF_CDGSH"/>
    <property type="match status" value="1"/>
</dbReference>
<keyword evidence="7" id="KW-1185">Reference proteome</keyword>